<feature type="domain" description="DUF8207" evidence="1">
    <location>
        <begin position="13"/>
        <end position="111"/>
    </location>
</feature>
<organism evidence="2 3">
    <name type="scientific">Popillia japonica</name>
    <name type="common">Japanese beetle</name>
    <dbReference type="NCBI Taxonomy" id="7064"/>
    <lineage>
        <taxon>Eukaryota</taxon>
        <taxon>Metazoa</taxon>
        <taxon>Ecdysozoa</taxon>
        <taxon>Arthropoda</taxon>
        <taxon>Hexapoda</taxon>
        <taxon>Insecta</taxon>
        <taxon>Pterygota</taxon>
        <taxon>Neoptera</taxon>
        <taxon>Endopterygota</taxon>
        <taxon>Coleoptera</taxon>
        <taxon>Polyphaga</taxon>
        <taxon>Scarabaeiformia</taxon>
        <taxon>Scarabaeidae</taxon>
        <taxon>Rutelinae</taxon>
        <taxon>Popillia</taxon>
    </lineage>
</organism>
<evidence type="ECO:0000313" key="2">
    <source>
        <dbReference type="EMBL" id="KAK9744511.1"/>
    </source>
</evidence>
<reference evidence="2 3" key="1">
    <citation type="journal article" date="2024" name="BMC Genomics">
        <title>De novo assembly and annotation of Popillia japonica's genome with initial clues to its potential as an invasive pest.</title>
        <authorList>
            <person name="Cucini C."/>
            <person name="Boschi S."/>
            <person name="Funari R."/>
            <person name="Cardaioli E."/>
            <person name="Iannotti N."/>
            <person name="Marturano G."/>
            <person name="Paoli F."/>
            <person name="Bruttini M."/>
            <person name="Carapelli A."/>
            <person name="Frati F."/>
            <person name="Nardi F."/>
        </authorList>
    </citation>
    <scope>NUCLEOTIDE SEQUENCE [LARGE SCALE GENOMIC DNA]</scope>
    <source>
        <strain evidence="2">DMR45628</strain>
    </source>
</reference>
<sequence length="213" mass="25245">MFDDKEKDRRFQKFDYKYGIRYENGKFYIGNSPIEIHPNGDIEIKNKLYTGTKGLYELLFKKDPTSYTEDDEKNYKKIALKTNLILRYYQPKQQIQNSTLSKYKNILSNIYNTPKDVAKKKNEGGILMKLTDNKPDYIYWDNPNELVERLKLLLSSHQAVYFITIRSKRYYIALVMVIRSSHQSDLHLKTCIKNLQHLSLDISINKCCKNVYS</sequence>
<evidence type="ECO:0000259" key="1">
    <source>
        <dbReference type="Pfam" id="PF26634"/>
    </source>
</evidence>
<evidence type="ECO:0000313" key="3">
    <source>
        <dbReference type="Proteomes" id="UP001458880"/>
    </source>
</evidence>
<dbReference type="InterPro" id="IPR058520">
    <property type="entry name" value="DUF8207"/>
</dbReference>
<protein>
    <recommendedName>
        <fullName evidence="1">DUF8207 domain-containing protein</fullName>
    </recommendedName>
</protein>
<proteinExistence type="predicted"/>
<dbReference type="PANTHER" id="PTHR35374:SF1">
    <property type="entry name" value="PROTEIN KINASE DOMAIN-CONTAINING PROTEIN"/>
    <property type="match status" value="1"/>
</dbReference>
<accession>A0AAW1MEU9</accession>
<dbReference type="PANTHER" id="PTHR35374">
    <property type="entry name" value="CYCLIN-DEPENDENT KINASE 11A-LIKE"/>
    <property type="match status" value="1"/>
</dbReference>
<name>A0AAW1MEU9_POPJA</name>
<dbReference type="AlphaFoldDB" id="A0AAW1MEU9"/>
<dbReference type="Proteomes" id="UP001458880">
    <property type="component" value="Unassembled WGS sequence"/>
</dbReference>
<keyword evidence="3" id="KW-1185">Reference proteome</keyword>
<dbReference type="EMBL" id="JASPKY010000057">
    <property type="protein sequence ID" value="KAK9744511.1"/>
    <property type="molecule type" value="Genomic_DNA"/>
</dbReference>
<comment type="caution">
    <text evidence="2">The sequence shown here is derived from an EMBL/GenBank/DDBJ whole genome shotgun (WGS) entry which is preliminary data.</text>
</comment>
<dbReference type="Pfam" id="PF26634">
    <property type="entry name" value="DUF8207"/>
    <property type="match status" value="1"/>
</dbReference>
<gene>
    <name evidence="2" type="ORF">QE152_g7664</name>
</gene>